<keyword evidence="3" id="KW-0808">Transferase</keyword>
<dbReference type="AlphaFoldDB" id="A0A2W4VHE1"/>
<gene>
    <name evidence="3" type="ORF">DCF25_19140</name>
</gene>
<dbReference type="SFLD" id="SFLDS00019">
    <property type="entry name" value="Glutathione_Transferase_(cytos"/>
    <property type="match status" value="1"/>
</dbReference>
<feature type="domain" description="GST N-terminal" evidence="1">
    <location>
        <begin position="1"/>
        <end position="80"/>
    </location>
</feature>
<dbReference type="Gene3D" id="1.20.1050.10">
    <property type="match status" value="1"/>
</dbReference>
<proteinExistence type="predicted"/>
<dbReference type="InterPro" id="IPR036282">
    <property type="entry name" value="Glutathione-S-Trfase_C_sf"/>
</dbReference>
<dbReference type="SUPFAM" id="SSF52833">
    <property type="entry name" value="Thioredoxin-like"/>
    <property type="match status" value="1"/>
</dbReference>
<dbReference type="SUPFAM" id="SSF47616">
    <property type="entry name" value="GST C-terminal domain-like"/>
    <property type="match status" value="1"/>
</dbReference>
<dbReference type="Pfam" id="PF13409">
    <property type="entry name" value="GST_N_2"/>
    <property type="match status" value="1"/>
</dbReference>
<dbReference type="EMBL" id="QBMC01000177">
    <property type="protein sequence ID" value="PZO11581.1"/>
    <property type="molecule type" value="Genomic_DNA"/>
</dbReference>
<dbReference type="CDD" id="cd00570">
    <property type="entry name" value="GST_N_family"/>
    <property type="match status" value="1"/>
</dbReference>
<evidence type="ECO:0000313" key="4">
    <source>
        <dbReference type="Proteomes" id="UP000249354"/>
    </source>
</evidence>
<evidence type="ECO:0000313" key="3">
    <source>
        <dbReference type="EMBL" id="PZO11581.1"/>
    </source>
</evidence>
<evidence type="ECO:0000259" key="1">
    <source>
        <dbReference type="PROSITE" id="PS50404"/>
    </source>
</evidence>
<reference evidence="3 4" key="2">
    <citation type="submission" date="2018-06" db="EMBL/GenBank/DDBJ databases">
        <title>Metagenomic assembly of (sub)arctic Cyanobacteria and their associated microbiome from non-axenic cultures.</title>
        <authorList>
            <person name="Baurain D."/>
        </authorList>
    </citation>
    <scope>NUCLEOTIDE SEQUENCE [LARGE SCALE GENOMIC DNA]</scope>
    <source>
        <strain evidence="3">ULC129bin1</strain>
    </source>
</reference>
<dbReference type="InterPro" id="IPR004046">
    <property type="entry name" value="GST_C"/>
</dbReference>
<dbReference type="Pfam" id="PF00043">
    <property type="entry name" value="GST_C"/>
    <property type="match status" value="1"/>
</dbReference>
<accession>A0A2W4VHE1</accession>
<dbReference type="GO" id="GO:0016740">
    <property type="term" value="F:transferase activity"/>
    <property type="evidence" value="ECO:0007669"/>
    <property type="project" value="UniProtKB-KW"/>
</dbReference>
<dbReference type="InterPro" id="IPR040079">
    <property type="entry name" value="Glutathione_S-Trfase"/>
</dbReference>
<dbReference type="InterPro" id="IPR036249">
    <property type="entry name" value="Thioredoxin-like_sf"/>
</dbReference>
<dbReference type="PANTHER" id="PTHR44051">
    <property type="entry name" value="GLUTATHIONE S-TRANSFERASE-RELATED"/>
    <property type="match status" value="1"/>
</dbReference>
<organism evidence="3 4">
    <name type="scientific">Leptolyngbya foveolarum</name>
    <dbReference type="NCBI Taxonomy" id="47253"/>
    <lineage>
        <taxon>Bacteria</taxon>
        <taxon>Bacillati</taxon>
        <taxon>Cyanobacteriota</taxon>
        <taxon>Cyanophyceae</taxon>
        <taxon>Leptolyngbyales</taxon>
        <taxon>Leptolyngbyaceae</taxon>
        <taxon>Leptolyngbya group</taxon>
        <taxon>Leptolyngbya</taxon>
    </lineage>
</organism>
<dbReference type="PROSITE" id="PS50405">
    <property type="entry name" value="GST_CTER"/>
    <property type="match status" value="1"/>
</dbReference>
<comment type="caution">
    <text evidence="3">The sequence shown here is derived from an EMBL/GenBank/DDBJ whole genome shotgun (WGS) entry which is preliminary data.</text>
</comment>
<dbReference type="InterPro" id="IPR004045">
    <property type="entry name" value="Glutathione_S-Trfase_N"/>
</dbReference>
<dbReference type="InterPro" id="IPR010987">
    <property type="entry name" value="Glutathione-S-Trfase_C-like"/>
</dbReference>
<name>A0A2W4VHE1_9CYAN</name>
<protein>
    <submittedName>
        <fullName evidence="3">Glutathione S-transferase family protein</fullName>
    </submittedName>
</protein>
<evidence type="ECO:0000259" key="2">
    <source>
        <dbReference type="PROSITE" id="PS50405"/>
    </source>
</evidence>
<dbReference type="PANTHER" id="PTHR44051:SF8">
    <property type="entry name" value="GLUTATHIONE S-TRANSFERASE GSTA"/>
    <property type="match status" value="1"/>
</dbReference>
<feature type="domain" description="GST C-terminal" evidence="2">
    <location>
        <begin position="85"/>
        <end position="213"/>
    </location>
</feature>
<dbReference type="PROSITE" id="PS50404">
    <property type="entry name" value="GST_NTER"/>
    <property type="match status" value="1"/>
</dbReference>
<reference evidence="4" key="1">
    <citation type="submission" date="2018-04" db="EMBL/GenBank/DDBJ databases">
        <authorList>
            <person name="Cornet L."/>
        </authorList>
    </citation>
    <scope>NUCLEOTIDE SEQUENCE [LARGE SCALE GENOMIC DNA]</scope>
</reference>
<sequence>MLTFYYHPLSPISRRVWLSLLEKEIPFDPVLVDLRGQQFKEDFLSINPFHHVPVVVCEDFCLFESMAILDYLESRFPKKPLSPRSARAIAQMKMVQMVVANELLPKLVAVANAEHQPVSEAVNQHIATCLQFLERQLGEQTYFGGDHINLADIVAGSTVPLFYRLGISLQPYTLLQRWHALIIQRPTWQLTNLSDEAFRQWQRWIQLQIKKRQRHQN</sequence>
<dbReference type="SFLD" id="SFLDG00358">
    <property type="entry name" value="Main_(cytGST)"/>
    <property type="match status" value="1"/>
</dbReference>
<dbReference type="Gene3D" id="3.40.30.10">
    <property type="entry name" value="Glutaredoxin"/>
    <property type="match status" value="1"/>
</dbReference>
<dbReference type="Proteomes" id="UP000249354">
    <property type="component" value="Unassembled WGS sequence"/>
</dbReference>